<reference evidence="4" key="1">
    <citation type="journal article" date="2021" name="J Fungi (Basel)">
        <title>Virulence traits and population genomics of the black yeast Aureobasidium melanogenum.</title>
        <authorList>
            <person name="Cernosa A."/>
            <person name="Sun X."/>
            <person name="Gostincar C."/>
            <person name="Fang C."/>
            <person name="Gunde-Cimerman N."/>
            <person name="Song Z."/>
        </authorList>
    </citation>
    <scope>NUCLEOTIDE SEQUENCE</scope>
    <source>
        <strain evidence="4">EXF-8016</strain>
    </source>
</reference>
<dbReference type="SUPFAM" id="SSF57879">
    <property type="entry name" value="Zinc domain conserved in yeast copper-regulated transcription factors"/>
    <property type="match status" value="1"/>
</dbReference>
<comment type="caution">
    <text evidence="4">The sequence shown here is derived from an EMBL/GenBank/DDBJ whole genome shotgun (WGS) entry which is preliminary data.</text>
</comment>
<dbReference type="GO" id="GO:0005634">
    <property type="term" value="C:nucleus"/>
    <property type="evidence" value="ECO:0007669"/>
    <property type="project" value="InterPro"/>
</dbReference>
<feature type="coiled-coil region" evidence="1">
    <location>
        <begin position="119"/>
        <end position="146"/>
    </location>
</feature>
<dbReference type="InterPro" id="IPR001083">
    <property type="entry name" value="Cu_fist_DNA-bd_dom"/>
</dbReference>
<evidence type="ECO:0000313" key="5">
    <source>
        <dbReference type="Proteomes" id="UP000767238"/>
    </source>
</evidence>
<organism evidence="4 5">
    <name type="scientific">Aureobasidium melanogenum</name>
    <name type="common">Aureobasidium pullulans var. melanogenum</name>
    <dbReference type="NCBI Taxonomy" id="46634"/>
    <lineage>
        <taxon>Eukaryota</taxon>
        <taxon>Fungi</taxon>
        <taxon>Dikarya</taxon>
        <taxon>Ascomycota</taxon>
        <taxon>Pezizomycotina</taxon>
        <taxon>Dothideomycetes</taxon>
        <taxon>Dothideomycetidae</taxon>
        <taxon>Dothideales</taxon>
        <taxon>Saccotheciaceae</taxon>
        <taxon>Aureobasidium</taxon>
    </lineage>
</organism>
<protein>
    <recommendedName>
        <fullName evidence="3">Copper-fist domain-containing protein</fullName>
    </recommendedName>
</protein>
<dbReference type="Proteomes" id="UP000767238">
    <property type="component" value="Unassembled WGS sequence"/>
</dbReference>
<feature type="compositionally biased region" description="Basic residues" evidence="2">
    <location>
        <begin position="10"/>
        <end position="21"/>
    </location>
</feature>
<reference evidence="4" key="2">
    <citation type="submission" date="2021-08" db="EMBL/GenBank/DDBJ databases">
        <authorList>
            <person name="Gostincar C."/>
            <person name="Sun X."/>
            <person name="Song Z."/>
            <person name="Gunde-Cimerman N."/>
        </authorList>
    </citation>
    <scope>NUCLEOTIDE SEQUENCE</scope>
    <source>
        <strain evidence="4">EXF-8016</strain>
    </source>
</reference>
<dbReference type="InterPro" id="IPR036395">
    <property type="entry name" value="Cu_fist_DNA-bd_dom_sf"/>
</dbReference>
<dbReference type="SMART" id="SM01090">
    <property type="entry name" value="Copper-fist"/>
    <property type="match status" value="1"/>
</dbReference>
<name>A0A9P8K4H0_AURME</name>
<dbReference type="GO" id="GO:0005507">
    <property type="term" value="F:copper ion binding"/>
    <property type="evidence" value="ECO:0007669"/>
    <property type="project" value="InterPro"/>
</dbReference>
<evidence type="ECO:0000256" key="2">
    <source>
        <dbReference type="SAM" id="MobiDB-lite"/>
    </source>
</evidence>
<keyword evidence="1" id="KW-0175">Coiled coil</keyword>
<dbReference type="PROSITE" id="PS50073">
    <property type="entry name" value="COPPER_FIST_2"/>
    <property type="match status" value="1"/>
</dbReference>
<dbReference type="GO" id="GO:0003677">
    <property type="term" value="F:DNA binding"/>
    <property type="evidence" value="ECO:0007669"/>
    <property type="project" value="InterPro"/>
</dbReference>
<dbReference type="EMBL" id="JAHFYH010000047">
    <property type="protein sequence ID" value="KAH0218602.1"/>
    <property type="molecule type" value="Genomic_DNA"/>
</dbReference>
<dbReference type="SMART" id="SM00412">
    <property type="entry name" value="Cu_FIST"/>
    <property type="match status" value="1"/>
</dbReference>
<evidence type="ECO:0000256" key="1">
    <source>
        <dbReference type="SAM" id="Coils"/>
    </source>
</evidence>
<evidence type="ECO:0000313" key="4">
    <source>
        <dbReference type="EMBL" id="KAH0218602.1"/>
    </source>
</evidence>
<dbReference type="AlphaFoldDB" id="A0A9P8K4H0"/>
<feature type="compositionally biased region" description="Basic and acidic residues" evidence="2">
    <location>
        <begin position="22"/>
        <end position="31"/>
    </location>
</feature>
<feature type="non-terminal residue" evidence="4">
    <location>
        <position position="1"/>
    </location>
</feature>
<feature type="region of interest" description="Disordered" evidence="2">
    <location>
        <begin position="1"/>
        <end position="31"/>
    </location>
</feature>
<evidence type="ECO:0000259" key="3">
    <source>
        <dbReference type="PROSITE" id="PS50073"/>
    </source>
</evidence>
<proteinExistence type="predicted"/>
<sequence>MENTPSGTSKRLRSRINRRAGRKDPSKQGPKDLIRVRNQVNGKVYKFACGTCISGHRAPHCDPKKHFDKILFRRPDPGRPPRDCGHAVTPGCDCKASRELCCHLTKTQWEQLKSGHVPEARMYNSQRELEEAMKNAEHQEVRAREANMYAYHQNAIAYRAAPPSVPLGYPDAMAQYNQYPSYPPQPSHQLGSFGYHPASTMFGHPGYQPSFQPAEAHPPNQNTSTSMNMLAMQQYAMDMGQQEQMAARPSANPSQSCCSRSQAQPPAQSYMVATPSPFNLPDPSPRTQFPCQSCASFQCTCVTCPEVRQVSSGAWQQSCGRGGHIDNMVLPKQEYSSVQESQSSFQGYEGLQGPIQNYPLMLSGQQHVQQSSLQAPQLASAEQSIHTQATLGSMPLDFTAMTDDEFTQALTSLQDPTHMNATQNMPVDFFNILTSEPTAYQHPSQINGAEYLHLPLHIQQHISDNGRINELSPSPEASVVNTVDPRNLRVRPQEQ</sequence>
<feature type="domain" description="Copper-fist" evidence="3">
    <location>
        <begin position="46"/>
        <end position="81"/>
    </location>
</feature>
<dbReference type="GO" id="GO:0003700">
    <property type="term" value="F:DNA-binding transcription factor activity"/>
    <property type="evidence" value="ECO:0007669"/>
    <property type="project" value="InterPro"/>
</dbReference>
<accession>A0A9P8K4H0</accession>
<dbReference type="Pfam" id="PF00649">
    <property type="entry name" value="Copper-fist"/>
    <property type="match status" value="1"/>
</dbReference>
<dbReference type="Gene3D" id="3.90.430.10">
    <property type="entry name" value="Copper fist DNA-binding domain"/>
    <property type="match status" value="1"/>
</dbReference>
<gene>
    <name evidence="4" type="ORF">KCV03_g6386</name>
</gene>